<evidence type="ECO:0000313" key="1">
    <source>
        <dbReference type="EMBL" id="GBO31579.1"/>
    </source>
</evidence>
<accession>A0A4Y2W2K3</accession>
<proteinExistence type="predicted"/>
<dbReference type="AlphaFoldDB" id="A0A4Y2W2K3"/>
<gene>
    <name evidence="1" type="ORF">AVEN_261088_1</name>
</gene>
<evidence type="ECO:0000313" key="2">
    <source>
        <dbReference type="Proteomes" id="UP000499080"/>
    </source>
</evidence>
<keyword evidence="2" id="KW-1185">Reference proteome</keyword>
<reference evidence="1 2" key="1">
    <citation type="journal article" date="2019" name="Sci. Rep.">
        <title>Orb-weaving spider Araneus ventricosus genome elucidates the spidroin gene catalogue.</title>
        <authorList>
            <person name="Kono N."/>
            <person name="Nakamura H."/>
            <person name="Ohtoshi R."/>
            <person name="Moran D.A.P."/>
            <person name="Shinohara A."/>
            <person name="Yoshida Y."/>
            <person name="Fujiwara M."/>
            <person name="Mori M."/>
            <person name="Tomita M."/>
            <person name="Arakawa K."/>
        </authorList>
    </citation>
    <scope>NUCLEOTIDE SEQUENCE [LARGE SCALE GENOMIC DNA]</scope>
</reference>
<organism evidence="1 2">
    <name type="scientific">Araneus ventricosus</name>
    <name type="common">Orbweaver spider</name>
    <name type="synonym">Epeira ventricosa</name>
    <dbReference type="NCBI Taxonomy" id="182803"/>
    <lineage>
        <taxon>Eukaryota</taxon>
        <taxon>Metazoa</taxon>
        <taxon>Ecdysozoa</taxon>
        <taxon>Arthropoda</taxon>
        <taxon>Chelicerata</taxon>
        <taxon>Arachnida</taxon>
        <taxon>Araneae</taxon>
        <taxon>Araneomorphae</taxon>
        <taxon>Entelegynae</taxon>
        <taxon>Araneoidea</taxon>
        <taxon>Araneidae</taxon>
        <taxon>Araneus</taxon>
    </lineage>
</organism>
<dbReference type="EMBL" id="BGPR01054904">
    <property type="protein sequence ID" value="GBO31579.1"/>
    <property type="molecule type" value="Genomic_DNA"/>
</dbReference>
<dbReference type="Proteomes" id="UP000499080">
    <property type="component" value="Unassembled WGS sequence"/>
</dbReference>
<protein>
    <submittedName>
        <fullName evidence="1">Uncharacterized protein</fullName>
    </submittedName>
</protein>
<name>A0A4Y2W2K3_ARAVE</name>
<sequence length="86" mass="9871">MRVGLTGSGILLARSGEASRKAEEMPDKTAQFSARNDRHRYCFRLCSKSYSVDNWILSDSECYQYLVNWKMLVTGGNDIFNKLRTL</sequence>
<comment type="caution">
    <text evidence="1">The sequence shown here is derived from an EMBL/GenBank/DDBJ whole genome shotgun (WGS) entry which is preliminary data.</text>
</comment>